<comment type="subcellular location">
    <subcellularLocation>
        <location evidence="2">Cell membrane</location>
    </subcellularLocation>
</comment>
<evidence type="ECO:0000256" key="3">
    <source>
        <dbReference type="ARBA" id="ARBA00010067"/>
    </source>
</evidence>
<feature type="compositionally biased region" description="Basic and acidic residues" evidence="8">
    <location>
        <begin position="281"/>
        <end position="292"/>
    </location>
</feature>
<gene>
    <name evidence="10" type="primary">LOC115728164</name>
</gene>
<proteinExistence type="inferred from homology"/>
<dbReference type="OrthoDB" id="1871242at2759"/>
<keyword evidence="6" id="KW-0472">Membrane</keyword>
<dbReference type="GO" id="GO:0009734">
    <property type="term" value="P:auxin-activated signaling pathway"/>
    <property type="evidence" value="ECO:0007669"/>
    <property type="project" value="UniProtKB-KW"/>
</dbReference>
<feature type="region of interest" description="Disordered" evidence="8">
    <location>
        <begin position="57"/>
        <end position="202"/>
    </location>
</feature>
<organism evidence="9 10">
    <name type="scientific">Rhodamnia argentea</name>
    <dbReference type="NCBI Taxonomy" id="178133"/>
    <lineage>
        <taxon>Eukaryota</taxon>
        <taxon>Viridiplantae</taxon>
        <taxon>Streptophyta</taxon>
        <taxon>Embryophyta</taxon>
        <taxon>Tracheophyta</taxon>
        <taxon>Spermatophyta</taxon>
        <taxon>Magnoliopsida</taxon>
        <taxon>eudicotyledons</taxon>
        <taxon>Gunneridae</taxon>
        <taxon>Pentapetalae</taxon>
        <taxon>rosids</taxon>
        <taxon>malvids</taxon>
        <taxon>Myrtales</taxon>
        <taxon>Myrtaceae</taxon>
        <taxon>Myrtoideae</taxon>
        <taxon>Myrteae</taxon>
        <taxon>Australasian group</taxon>
        <taxon>Rhodamnia</taxon>
    </lineage>
</organism>
<dbReference type="InterPro" id="IPR039621">
    <property type="entry name" value="BG1-like"/>
</dbReference>
<accession>A0A8B8MW91</accession>
<feature type="compositionally biased region" description="Polar residues" evidence="8">
    <location>
        <begin position="185"/>
        <end position="195"/>
    </location>
</feature>
<keyword evidence="5" id="KW-1003">Cell membrane</keyword>
<dbReference type="Proteomes" id="UP000827889">
    <property type="component" value="Chromosome 6"/>
</dbReference>
<dbReference type="KEGG" id="rarg:115728164"/>
<dbReference type="AlphaFoldDB" id="A0A8B8MW91"/>
<evidence type="ECO:0000256" key="2">
    <source>
        <dbReference type="ARBA" id="ARBA00004236"/>
    </source>
</evidence>
<evidence type="ECO:0000313" key="9">
    <source>
        <dbReference type="Proteomes" id="UP000827889"/>
    </source>
</evidence>
<feature type="region of interest" description="Disordered" evidence="8">
    <location>
        <begin position="266"/>
        <end position="307"/>
    </location>
</feature>
<evidence type="ECO:0000256" key="7">
    <source>
        <dbReference type="ARBA" id="ARBA00023294"/>
    </source>
</evidence>
<dbReference type="GeneID" id="115728164"/>
<dbReference type="PANTHER" id="PTHR33541">
    <property type="entry name" value="PROTEIN BIG GRAIN 1-LIKE A-RELATED"/>
    <property type="match status" value="1"/>
</dbReference>
<evidence type="ECO:0000256" key="5">
    <source>
        <dbReference type="ARBA" id="ARBA00022475"/>
    </source>
</evidence>
<keyword evidence="4" id="KW-0813">Transport</keyword>
<comment type="function">
    <text evidence="1">Involved in auxin transport. Regulator of the auxin signaling pathway.</text>
</comment>
<feature type="compositionally biased region" description="Low complexity" evidence="8">
    <location>
        <begin position="128"/>
        <end position="138"/>
    </location>
</feature>
<evidence type="ECO:0000256" key="8">
    <source>
        <dbReference type="SAM" id="MobiDB-lite"/>
    </source>
</evidence>
<evidence type="ECO:0000313" key="10">
    <source>
        <dbReference type="RefSeq" id="XP_030514362.1"/>
    </source>
</evidence>
<dbReference type="RefSeq" id="XP_030514362.1">
    <property type="nucleotide sequence ID" value="XM_030658502.2"/>
</dbReference>
<dbReference type="GO" id="GO:0005886">
    <property type="term" value="C:plasma membrane"/>
    <property type="evidence" value="ECO:0007669"/>
    <property type="project" value="UniProtKB-SubCell"/>
</dbReference>
<keyword evidence="7" id="KW-0927">Auxin signaling pathway</keyword>
<protein>
    <submittedName>
        <fullName evidence="10">Protein BIG GRAIN 1-like E</fullName>
    </submittedName>
</protein>
<evidence type="ECO:0000256" key="4">
    <source>
        <dbReference type="ARBA" id="ARBA00022448"/>
    </source>
</evidence>
<reference evidence="10" key="1">
    <citation type="submission" date="2025-08" db="UniProtKB">
        <authorList>
            <consortium name="RefSeq"/>
        </authorList>
    </citation>
    <scope>IDENTIFICATION</scope>
    <source>
        <tissue evidence="10">Leaf</tissue>
    </source>
</reference>
<comment type="similarity">
    <text evidence="3">Belongs to the BIG GRAIN 1 (BG1) plant protein family.</text>
</comment>
<dbReference type="PANTHER" id="PTHR33541:SF11">
    <property type="entry name" value="PROTEIN BIG GRAIN 1-LIKE E"/>
    <property type="match status" value="1"/>
</dbReference>
<name>A0A8B8MW91_9MYRT</name>
<evidence type="ECO:0000256" key="6">
    <source>
        <dbReference type="ARBA" id="ARBA00023136"/>
    </source>
</evidence>
<keyword evidence="9" id="KW-1185">Reference proteome</keyword>
<sequence length="351" mass="38743">MSITPCPDADRTISRKSLHQRSDSGELDVFEAARYFSGYGDVVSGYDATTLVQKAAMARGQEREANSRGGGRMSLDVPTKHQHHHHQHHQVDAHQHFHLVPSENKQTKEKSKITKPRQPSSPGGRLASFLNSLFSQSSSKKKKSSSKPSSTQSMKDEDESPGWRRRRRSSISHFRSSSAVADSKSVYTSLSSGSKTPPAYILNTPTKSYKEFRSYSDHKQVVVSKNNRDGKHVKAPHLGNDAVSGNKRSNDLSWLDEKFKLIEPSSEKKKKGFGNNGFAKHASESTDVKRFDEEEEDDGAQSDSSSDLFELQNYDLGGYCSSGLPVYETTCIESIKRGSSTTATTVSGAAF</sequence>
<evidence type="ECO:0000256" key="1">
    <source>
        <dbReference type="ARBA" id="ARBA00002281"/>
    </source>
</evidence>
<feature type="region of interest" description="Disordered" evidence="8">
    <location>
        <begin position="1"/>
        <end position="23"/>
    </location>
</feature>